<evidence type="ECO:0000256" key="2">
    <source>
        <dbReference type="ARBA" id="ARBA00022649"/>
    </source>
</evidence>
<evidence type="ECO:0000256" key="4">
    <source>
        <dbReference type="ARBA" id="ARBA00022695"/>
    </source>
</evidence>
<evidence type="ECO:0000256" key="7">
    <source>
        <dbReference type="ARBA" id="ARBA00022840"/>
    </source>
</evidence>
<keyword evidence="5" id="KW-0479">Metal-binding</keyword>
<proteinExistence type="inferred from homology"/>
<accession>A0A0E3PI62</accession>
<dbReference type="Gene3D" id="3.30.460.10">
    <property type="entry name" value="Beta Polymerase, domain 2"/>
    <property type="match status" value="1"/>
</dbReference>
<evidence type="ECO:0000256" key="12">
    <source>
        <dbReference type="ARBA" id="ARBA00048696"/>
    </source>
</evidence>
<dbReference type="PANTHER" id="PTHR33571">
    <property type="entry name" value="SSL8005 PROTEIN"/>
    <property type="match status" value="1"/>
</dbReference>
<dbReference type="PANTHER" id="PTHR33571:SF14">
    <property type="entry name" value="PROTEIN ADENYLYLTRANSFERASE MJ0435-RELATED"/>
    <property type="match status" value="1"/>
</dbReference>
<evidence type="ECO:0000256" key="8">
    <source>
        <dbReference type="ARBA" id="ARBA00022842"/>
    </source>
</evidence>
<name>A0A0E3PI62_9EURY</name>
<keyword evidence="2" id="KW-1277">Toxin-antitoxin system</keyword>
<dbReference type="EMBL" id="CP009507">
    <property type="protein sequence ID" value="AKB34232.1"/>
    <property type="molecule type" value="Genomic_DNA"/>
</dbReference>
<dbReference type="HOGENOM" id="CLU_130257_10_1_2"/>
<evidence type="ECO:0000256" key="5">
    <source>
        <dbReference type="ARBA" id="ARBA00022723"/>
    </source>
</evidence>
<comment type="catalytic activity">
    <reaction evidence="11">
        <text>O-(5'-adenylyl)-L-tyrosyl-[protein] + ATP = O-[5'-(adenylyl-(5'-&gt;3')-adenylyl)]-L-tyrosyl-[protein] + diphosphate</text>
        <dbReference type="Rhea" id="RHEA:66528"/>
        <dbReference type="Rhea" id="RHEA-COMP:13846"/>
        <dbReference type="Rhea" id="RHEA-COMP:17046"/>
        <dbReference type="ChEBI" id="CHEBI:30616"/>
        <dbReference type="ChEBI" id="CHEBI:33019"/>
        <dbReference type="ChEBI" id="CHEBI:83624"/>
        <dbReference type="ChEBI" id="CHEBI:167160"/>
    </reaction>
</comment>
<dbReference type="KEGG" id="msz:MSSIH_3542"/>
<dbReference type="PATRIC" id="fig|1434119.4.peg.4607"/>
<keyword evidence="7" id="KW-0067">ATP-binding</keyword>
<evidence type="ECO:0000256" key="3">
    <source>
        <dbReference type="ARBA" id="ARBA00022679"/>
    </source>
</evidence>
<dbReference type="InterPro" id="IPR052038">
    <property type="entry name" value="Type-VII_TA_antitoxin"/>
</dbReference>
<keyword evidence="6" id="KW-0547">Nucleotide-binding</keyword>
<evidence type="ECO:0000313" key="14">
    <source>
        <dbReference type="EMBL" id="AKB34232.1"/>
    </source>
</evidence>
<comment type="cofactor">
    <cofactor evidence="1">
        <name>Mg(2+)</name>
        <dbReference type="ChEBI" id="CHEBI:18420"/>
    </cofactor>
</comment>
<dbReference type="GO" id="GO:0046872">
    <property type="term" value="F:metal ion binding"/>
    <property type="evidence" value="ECO:0007669"/>
    <property type="project" value="UniProtKB-KW"/>
</dbReference>
<evidence type="ECO:0000313" key="15">
    <source>
        <dbReference type="Proteomes" id="UP000033092"/>
    </source>
</evidence>
<dbReference type="AlphaFoldDB" id="A0A0E3PI62"/>
<dbReference type="EC" id="2.7.7.108" evidence="9"/>
<keyword evidence="3 14" id="KW-0808">Transferase</keyword>
<evidence type="ECO:0000256" key="6">
    <source>
        <dbReference type="ARBA" id="ARBA00022741"/>
    </source>
</evidence>
<evidence type="ECO:0000256" key="11">
    <source>
        <dbReference type="ARBA" id="ARBA00047518"/>
    </source>
</evidence>
<dbReference type="Pfam" id="PF01909">
    <property type="entry name" value="NTP_transf_2"/>
    <property type="match status" value="1"/>
</dbReference>
<organism evidence="14 15">
    <name type="scientific">Methanosarcina siciliae HI350</name>
    <dbReference type="NCBI Taxonomy" id="1434119"/>
    <lineage>
        <taxon>Archaea</taxon>
        <taxon>Methanobacteriati</taxon>
        <taxon>Methanobacteriota</taxon>
        <taxon>Stenosarchaea group</taxon>
        <taxon>Methanomicrobia</taxon>
        <taxon>Methanosarcinales</taxon>
        <taxon>Methanosarcinaceae</taxon>
        <taxon>Methanosarcina</taxon>
    </lineage>
</organism>
<dbReference type="SUPFAM" id="SSF81301">
    <property type="entry name" value="Nucleotidyltransferase"/>
    <property type="match status" value="1"/>
</dbReference>
<sequence length="82" mass="9442">MIKEKFGVKRISISGSFAGGEEKAGSDIDVLVEFDETKITFDNYMDLKFYLEDLFKREVDLVIESSIKPRLKDNITREVVYA</sequence>
<keyword evidence="8" id="KW-0460">Magnesium</keyword>
<gene>
    <name evidence="14" type="ORF">MSSIH_3542</name>
</gene>
<evidence type="ECO:0000256" key="9">
    <source>
        <dbReference type="ARBA" id="ARBA00034531"/>
    </source>
</evidence>
<dbReference type="InterPro" id="IPR043519">
    <property type="entry name" value="NT_sf"/>
</dbReference>
<dbReference type="GO" id="GO:0005524">
    <property type="term" value="F:ATP binding"/>
    <property type="evidence" value="ECO:0007669"/>
    <property type="project" value="UniProtKB-KW"/>
</dbReference>
<protein>
    <recommendedName>
        <fullName evidence="9">protein adenylyltransferase</fullName>
        <ecNumber evidence="9">2.7.7.108</ecNumber>
    </recommendedName>
</protein>
<comment type="catalytic activity">
    <reaction evidence="12">
        <text>L-tyrosyl-[protein] + ATP = O-(5'-adenylyl)-L-tyrosyl-[protein] + diphosphate</text>
        <dbReference type="Rhea" id="RHEA:54288"/>
        <dbReference type="Rhea" id="RHEA-COMP:10136"/>
        <dbReference type="Rhea" id="RHEA-COMP:13846"/>
        <dbReference type="ChEBI" id="CHEBI:30616"/>
        <dbReference type="ChEBI" id="CHEBI:33019"/>
        <dbReference type="ChEBI" id="CHEBI:46858"/>
        <dbReference type="ChEBI" id="CHEBI:83624"/>
        <dbReference type="EC" id="2.7.7.108"/>
    </reaction>
</comment>
<evidence type="ECO:0000256" key="10">
    <source>
        <dbReference type="ARBA" id="ARBA00038276"/>
    </source>
</evidence>
<dbReference type="GeneID" id="24862541"/>
<comment type="similarity">
    <text evidence="10">Belongs to the MntA antitoxin family.</text>
</comment>
<feature type="domain" description="Polymerase nucleotidyl transferase" evidence="13">
    <location>
        <begin position="2"/>
        <end position="81"/>
    </location>
</feature>
<evidence type="ECO:0000256" key="1">
    <source>
        <dbReference type="ARBA" id="ARBA00001946"/>
    </source>
</evidence>
<dbReference type="InterPro" id="IPR002934">
    <property type="entry name" value="Polymerase_NTP_transf_dom"/>
</dbReference>
<evidence type="ECO:0000259" key="13">
    <source>
        <dbReference type="Pfam" id="PF01909"/>
    </source>
</evidence>
<keyword evidence="4" id="KW-0548">Nucleotidyltransferase</keyword>
<dbReference type="CDD" id="cd05403">
    <property type="entry name" value="NT_KNTase_like"/>
    <property type="match status" value="1"/>
</dbReference>
<dbReference type="Proteomes" id="UP000033092">
    <property type="component" value="Chromosome"/>
</dbReference>
<reference evidence="14 15" key="1">
    <citation type="submission" date="2014-07" db="EMBL/GenBank/DDBJ databases">
        <title>Methanogenic archaea and the global carbon cycle.</title>
        <authorList>
            <person name="Henriksen J.R."/>
            <person name="Luke J."/>
            <person name="Reinhart S."/>
            <person name="Benedict M.N."/>
            <person name="Youngblut N.D."/>
            <person name="Metcalf M.E."/>
            <person name="Whitaker R.J."/>
            <person name="Metcalf W.W."/>
        </authorList>
    </citation>
    <scope>NUCLEOTIDE SEQUENCE [LARGE SCALE GENOMIC DNA]</scope>
    <source>
        <strain evidence="14 15">HI350</strain>
    </source>
</reference>
<dbReference type="GO" id="GO:0070733">
    <property type="term" value="F:AMPylase activity"/>
    <property type="evidence" value="ECO:0007669"/>
    <property type="project" value="UniProtKB-EC"/>
</dbReference>
<dbReference type="RefSeq" id="WP_261788927.1">
    <property type="nucleotide sequence ID" value="NZ_CP009507.1"/>
</dbReference>